<keyword evidence="4 7" id="KW-0378">Hydrolase</keyword>
<evidence type="ECO:0000256" key="5">
    <source>
        <dbReference type="ARBA" id="ARBA00022825"/>
    </source>
</evidence>
<comment type="caution">
    <text evidence="9">The sequence shown here is derived from an EMBL/GenBank/DDBJ whole genome shotgun (WGS) entry which is preliminary data.</text>
</comment>
<evidence type="ECO:0000256" key="2">
    <source>
        <dbReference type="ARBA" id="ARBA00022670"/>
    </source>
</evidence>
<evidence type="ECO:0000256" key="1">
    <source>
        <dbReference type="ARBA" id="ARBA00005325"/>
    </source>
</evidence>
<dbReference type="InterPro" id="IPR023828">
    <property type="entry name" value="Peptidase_S8_Ser-AS"/>
</dbReference>
<dbReference type="InterPro" id="IPR000209">
    <property type="entry name" value="Peptidase_S8/S53_dom"/>
</dbReference>
<evidence type="ECO:0000313" key="10">
    <source>
        <dbReference type="Proteomes" id="UP001596456"/>
    </source>
</evidence>
<keyword evidence="2 7" id="KW-0645">Protease</keyword>
<keyword evidence="10" id="KW-1185">Reference proteome</keyword>
<dbReference type="InterPro" id="IPR036852">
    <property type="entry name" value="Peptidase_S8/S53_dom_sf"/>
</dbReference>
<keyword evidence="3" id="KW-0732">Signal</keyword>
<feature type="active site" description="Charge relay system" evidence="7">
    <location>
        <position position="401"/>
    </location>
</feature>
<dbReference type="InterPro" id="IPR022398">
    <property type="entry name" value="Peptidase_S8_His-AS"/>
</dbReference>
<dbReference type="RefSeq" id="WP_377359361.1">
    <property type="nucleotide sequence ID" value="NZ_JBHTCM010000010.1"/>
</dbReference>
<dbReference type="SUPFAM" id="SSF69318">
    <property type="entry name" value="Integrin alpha N-terminal domain"/>
    <property type="match status" value="1"/>
</dbReference>
<dbReference type="Pfam" id="PF01483">
    <property type="entry name" value="P_proprotein"/>
    <property type="match status" value="1"/>
</dbReference>
<feature type="active site" description="Charge relay system" evidence="7">
    <location>
        <position position="181"/>
    </location>
</feature>
<dbReference type="PRINTS" id="PR00313">
    <property type="entry name" value="CABNDNGRPT"/>
</dbReference>
<dbReference type="PROSITE" id="PS00137">
    <property type="entry name" value="SUBTILASE_HIS"/>
    <property type="match status" value="1"/>
</dbReference>
<dbReference type="Proteomes" id="UP001596456">
    <property type="component" value="Unassembled WGS sequence"/>
</dbReference>
<feature type="active site" description="Charge relay system" evidence="7">
    <location>
        <position position="218"/>
    </location>
</feature>
<dbReference type="InterPro" id="IPR001343">
    <property type="entry name" value="Hemolysn_Ca-bd"/>
</dbReference>
<dbReference type="Pfam" id="PF00082">
    <property type="entry name" value="Peptidase_S8"/>
    <property type="match status" value="1"/>
</dbReference>
<dbReference type="PRINTS" id="PR00723">
    <property type="entry name" value="SUBTILISIN"/>
</dbReference>
<sequence>MTTILGADDHADGPDAATTLTIGDSAIGFLESSVDQDWFAVRLEAGRTYAFDLRGVDGDGGTLEDPYLVLVRADGSVIASDDDSGTGIDSRLVFSALDSGIYYLSARSFSNPGRDLSGSYTLATAVLPLPEPDPPGPIGASAPTDPEFEAQWHLRPSAGGVDALAVWADFTGRGVRVGVFDQGIDGSHRDLDGNLDLAGFDTATGGAATFPRRTEDNHGTAIAGVIAAERNGYGTVGVAYNATLVALYNNLDNTHTAFGEAIARGLLRAAQDLDVVNNSWGLGRENPKSAFRDDFSGGPYAAAGEALRTAVQQGRDGLGTVIVMSAGNNGQAGDDANLHNFQNSRFVITVAASDSSGVVADFSTPGSPVLVAAPGCDVTTTDRPGADGYSPTDWATLNGTSISAPVVSGIVALMLEANPDLGYRDVQQILAATARNSDPGDSGWQWTGASGWNGGGMHFSERSGFGLVDARGAVRLAESWTGQSTAANEQMLSAGSRTCIAIPDNDASGITDPVAIAGTLRVERVEVDLDIVHPLIGDLAVELISPAGTVASLLNNPMLGKAVGNIDAGTLRFTVGAATFLGEAAAGTWRLHVADTGAMDTGTLVSWTLRVYGAAEEADDLYLFTDEYALLAAAQPARATLSDTDGGRDTLNGAALSAGAVIDLSGGLSRIAGAELRVAANTVETAIAGDGDDLLMAGSSGSELRGMRGADTLRGGAGADTLVGGAGADRLTGGAGDDRLEGDGGIDTAVFSGPRSAYSISTADGVTTVAHLAGTEGTDRLTGIERLVFSDLTLRLSDSPAELVLVRPEGDLVLWDGTRGSAGFTYLLRPAPGTTVTGFIDLGGDGKDDLLLSLPDGGVVVWDVARGGDGFTALPVPSGYRPVGVGAFTAPGSSDLLLAGPDGALAFMDAGRGSVTPFLTLRPGFSVAGTGEIDARAGDDIIFHNEATGALQLWNGSGFADLPTLASGYGWRVEAVADLVGGAADDLLLFNTHSRILIAWDVGRGFGGIHNLFTLEPGWSVSGTGDIDGDGREDILVTGPGNAQALYWKGTGFGDLGSTLALLGVAGIADIA</sequence>
<accession>A0ABW2KXM2</accession>
<dbReference type="InterPro" id="IPR002884">
    <property type="entry name" value="P_dom"/>
</dbReference>
<keyword evidence="6" id="KW-0106">Calcium</keyword>
<dbReference type="CDD" id="cd04059">
    <property type="entry name" value="Peptidases_S8_Protein_convertases_Kexins_Furin-like"/>
    <property type="match status" value="1"/>
</dbReference>
<proteinExistence type="inferred from homology"/>
<dbReference type="InterPro" id="IPR011049">
    <property type="entry name" value="Serralysin-like_metalloprot_C"/>
</dbReference>
<comment type="similarity">
    <text evidence="1">Belongs to the peptidase S8 family. Furin subfamily.</text>
</comment>
<dbReference type="SUPFAM" id="SSF51120">
    <property type="entry name" value="beta-Roll"/>
    <property type="match status" value="1"/>
</dbReference>
<dbReference type="PANTHER" id="PTHR42884">
    <property type="entry name" value="PROPROTEIN CONVERTASE SUBTILISIN/KEXIN-RELATED"/>
    <property type="match status" value="1"/>
</dbReference>
<dbReference type="SUPFAM" id="SSF49785">
    <property type="entry name" value="Galactose-binding domain-like"/>
    <property type="match status" value="1"/>
</dbReference>
<dbReference type="PROSITE" id="PS51892">
    <property type="entry name" value="SUBTILASE"/>
    <property type="match status" value="1"/>
</dbReference>
<evidence type="ECO:0000259" key="8">
    <source>
        <dbReference type="PROSITE" id="PS51829"/>
    </source>
</evidence>
<gene>
    <name evidence="9" type="ORF">ACFQPS_12305</name>
</gene>
<dbReference type="InterPro" id="IPR015500">
    <property type="entry name" value="Peptidase_S8_subtilisin-rel"/>
</dbReference>
<keyword evidence="5 7" id="KW-0720">Serine protease</keyword>
<dbReference type="PANTHER" id="PTHR42884:SF14">
    <property type="entry name" value="NEUROENDOCRINE CONVERTASE 1"/>
    <property type="match status" value="1"/>
</dbReference>
<dbReference type="InterPro" id="IPR018511">
    <property type="entry name" value="Hemolysin-typ_Ca-bd_CS"/>
</dbReference>
<dbReference type="Gene3D" id="2.60.120.380">
    <property type="match status" value="1"/>
</dbReference>
<organism evidence="9 10">
    <name type="scientific">Rhodocista pekingensis</name>
    <dbReference type="NCBI Taxonomy" id="201185"/>
    <lineage>
        <taxon>Bacteria</taxon>
        <taxon>Pseudomonadati</taxon>
        <taxon>Pseudomonadota</taxon>
        <taxon>Alphaproteobacteria</taxon>
        <taxon>Rhodospirillales</taxon>
        <taxon>Azospirillaceae</taxon>
        <taxon>Rhodocista</taxon>
    </lineage>
</organism>
<dbReference type="SUPFAM" id="SSF52743">
    <property type="entry name" value="Subtilisin-like"/>
    <property type="match status" value="1"/>
</dbReference>
<evidence type="ECO:0000256" key="4">
    <source>
        <dbReference type="ARBA" id="ARBA00022801"/>
    </source>
</evidence>
<dbReference type="Pfam" id="PF00353">
    <property type="entry name" value="HemolysinCabind"/>
    <property type="match status" value="1"/>
</dbReference>
<evidence type="ECO:0000256" key="7">
    <source>
        <dbReference type="PROSITE-ProRule" id="PRU01240"/>
    </source>
</evidence>
<dbReference type="PROSITE" id="PS00138">
    <property type="entry name" value="SUBTILASE_SER"/>
    <property type="match status" value="1"/>
</dbReference>
<evidence type="ECO:0000256" key="6">
    <source>
        <dbReference type="ARBA" id="ARBA00022837"/>
    </source>
</evidence>
<dbReference type="Gene3D" id="3.40.50.200">
    <property type="entry name" value="Peptidase S8/S53 domain"/>
    <property type="match status" value="1"/>
</dbReference>
<dbReference type="Gene3D" id="2.60.120.260">
    <property type="entry name" value="Galactose-binding domain-like"/>
    <property type="match status" value="1"/>
</dbReference>
<dbReference type="EMBL" id="JBHTCM010000010">
    <property type="protein sequence ID" value="MFC7333947.1"/>
    <property type="molecule type" value="Genomic_DNA"/>
</dbReference>
<feature type="domain" description="P/Homo B" evidence="8">
    <location>
        <begin position="486"/>
        <end position="617"/>
    </location>
</feature>
<dbReference type="InterPro" id="IPR008979">
    <property type="entry name" value="Galactose-bd-like_sf"/>
</dbReference>
<dbReference type="PROSITE" id="PS51829">
    <property type="entry name" value="P_HOMO_B"/>
    <property type="match status" value="1"/>
</dbReference>
<dbReference type="Gene3D" id="2.150.10.10">
    <property type="entry name" value="Serralysin-like metalloprotease, C-terminal"/>
    <property type="match status" value="1"/>
</dbReference>
<dbReference type="InterPro" id="IPR028994">
    <property type="entry name" value="Integrin_alpha_N"/>
</dbReference>
<evidence type="ECO:0000313" key="9">
    <source>
        <dbReference type="EMBL" id="MFC7333947.1"/>
    </source>
</evidence>
<protein>
    <submittedName>
        <fullName evidence="9">S8 family serine peptidase</fullName>
    </submittedName>
</protein>
<dbReference type="InterPro" id="IPR034182">
    <property type="entry name" value="Kexin/furin"/>
</dbReference>
<dbReference type="PROSITE" id="PS00330">
    <property type="entry name" value="HEMOLYSIN_CALCIUM"/>
    <property type="match status" value="2"/>
</dbReference>
<evidence type="ECO:0000256" key="3">
    <source>
        <dbReference type="ARBA" id="ARBA00022729"/>
    </source>
</evidence>
<name>A0ABW2KXM2_9PROT</name>
<reference evidence="10" key="1">
    <citation type="journal article" date="2019" name="Int. J. Syst. Evol. Microbiol.">
        <title>The Global Catalogue of Microorganisms (GCM) 10K type strain sequencing project: providing services to taxonomists for standard genome sequencing and annotation.</title>
        <authorList>
            <consortium name="The Broad Institute Genomics Platform"/>
            <consortium name="The Broad Institute Genome Sequencing Center for Infectious Disease"/>
            <person name="Wu L."/>
            <person name="Ma J."/>
        </authorList>
    </citation>
    <scope>NUCLEOTIDE SEQUENCE [LARGE SCALE GENOMIC DNA]</scope>
    <source>
        <strain evidence="10">CGMCC 1.16275</strain>
    </source>
</reference>